<evidence type="ECO:0000313" key="4">
    <source>
        <dbReference type="EMBL" id="SNT16921.1"/>
    </source>
</evidence>
<dbReference type="InterPro" id="IPR043129">
    <property type="entry name" value="ATPase_NBD"/>
</dbReference>
<proteinExistence type="inferred from homology"/>
<evidence type="ECO:0000256" key="1">
    <source>
        <dbReference type="ARBA" id="ARBA00006129"/>
    </source>
</evidence>
<dbReference type="PANTHER" id="PTHR34847">
    <property type="entry name" value="NODULATION PROTEIN U"/>
    <property type="match status" value="1"/>
</dbReference>
<dbReference type="Pfam" id="PF16861">
    <property type="entry name" value="Carbam_trans_C"/>
    <property type="match status" value="1"/>
</dbReference>
<feature type="domain" description="Carbamoyltransferase C-terminal" evidence="3">
    <location>
        <begin position="404"/>
        <end position="573"/>
    </location>
</feature>
<dbReference type="Gene3D" id="3.90.870.20">
    <property type="entry name" value="Carbamoyltransferase, C-terminal domain"/>
    <property type="match status" value="1"/>
</dbReference>
<dbReference type="InterPro" id="IPR031730">
    <property type="entry name" value="Carbam_trans_C"/>
</dbReference>
<dbReference type="InterPro" id="IPR051338">
    <property type="entry name" value="NodU/CmcH_Carbamoyltrnsfr"/>
</dbReference>
<dbReference type="AlphaFoldDB" id="A0A239KFG4"/>
<gene>
    <name evidence="4" type="ORF">SAMN06296052_12838</name>
</gene>
<evidence type="ECO:0000259" key="3">
    <source>
        <dbReference type="Pfam" id="PF16861"/>
    </source>
</evidence>
<dbReference type="Pfam" id="PF02543">
    <property type="entry name" value="Carbam_trans_N"/>
    <property type="match status" value="1"/>
</dbReference>
<dbReference type="InterPro" id="IPR038152">
    <property type="entry name" value="Carbam_trans_C_sf"/>
</dbReference>
<evidence type="ECO:0000313" key="5">
    <source>
        <dbReference type="Proteomes" id="UP000198432"/>
    </source>
</evidence>
<evidence type="ECO:0000259" key="2">
    <source>
        <dbReference type="Pfam" id="PF02543"/>
    </source>
</evidence>
<feature type="domain" description="Carbamoyltransferase" evidence="2">
    <location>
        <begin position="4"/>
        <end position="352"/>
    </location>
</feature>
<sequence length="574" mass="64447">MLTLGINAAYHDSAACLVEDGRVIAAAEEERFTRIKHGKRPVPFSTWELPYHAIDYCLREAGTGLEDVDHVAYSFDPYVMLGKHAPDDFVHLPITKAARRKKGDWDSIYDPLFLAYIVNAPNQLVDGYPHHLQESFRAAKQKGKFKWHFVKHHLAHAASAFYASPFERAACMTLDGRGEDATTTYSYGEGKKLELLGQVNFPHSLGLLYESVTADLGFLHSSDEYKVMALASYGEPCFLSDFREIIQLGENGNYELGELRFEERFGKRRKKGEPFGKLHFDIARSLQFAIEEAALALADQLYEKTKSDNLVMAGGVALNCVMNAYIRDKGKFRNVWVQPAAGDAGTALGAALRVDAQERGDTARSWEMTHPYLGPGFSDEQIEEFLKWSKLPYRKAENIAAETAKILAEDKIVGWFQGRMEFGPRALGARSILASPINPDMQAKLNDIKDREDFRPVAPAVLEEEAAEWFVGATKPSPFMLFVFDVREDKAERLSAVRHVDGTARVQTVRREQNPVYYDLIKEFQGRTGVPVLVNTSFNTRGEPVVCTPRDAIECFWTSPLDALAIGSFLLEKR</sequence>
<protein>
    <submittedName>
        <fullName evidence="4">Carbamoyltransferase</fullName>
    </submittedName>
</protein>
<name>A0A239KFG4_9BACT</name>
<dbReference type="RefSeq" id="WP_089321330.1">
    <property type="nucleotide sequence ID" value="NZ_FZOQ01000028.1"/>
</dbReference>
<keyword evidence="4" id="KW-0808">Transferase</keyword>
<dbReference type="EMBL" id="FZOQ01000028">
    <property type="protein sequence ID" value="SNT16921.1"/>
    <property type="molecule type" value="Genomic_DNA"/>
</dbReference>
<comment type="similarity">
    <text evidence="1">Belongs to the NodU/CmcH family.</text>
</comment>
<dbReference type="OrthoDB" id="9780777at2"/>
<accession>A0A239KFG4</accession>
<organism evidence="4 5">
    <name type="scientific">Pontibacter ummariensis</name>
    <dbReference type="NCBI Taxonomy" id="1610492"/>
    <lineage>
        <taxon>Bacteria</taxon>
        <taxon>Pseudomonadati</taxon>
        <taxon>Bacteroidota</taxon>
        <taxon>Cytophagia</taxon>
        <taxon>Cytophagales</taxon>
        <taxon>Hymenobacteraceae</taxon>
        <taxon>Pontibacter</taxon>
    </lineage>
</organism>
<reference evidence="5" key="1">
    <citation type="submission" date="2017-06" db="EMBL/GenBank/DDBJ databases">
        <authorList>
            <person name="Varghese N."/>
            <person name="Submissions S."/>
        </authorList>
    </citation>
    <scope>NUCLEOTIDE SEQUENCE [LARGE SCALE GENOMIC DNA]</scope>
    <source>
        <strain evidence="5">NKM1</strain>
    </source>
</reference>
<dbReference type="GO" id="GO:0016740">
    <property type="term" value="F:transferase activity"/>
    <property type="evidence" value="ECO:0007669"/>
    <property type="project" value="UniProtKB-KW"/>
</dbReference>
<dbReference type="InterPro" id="IPR003696">
    <property type="entry name" value="Carbtransf_dom"/>
</dbReference>
<dbReference type="PANTHER" id="PTHR34847:SF1">
    <property type="entry name" value="NODULATION PROTEIN U"/>
    <property type="match status" value="1"/>
</dbReference>
<dbReference type="CDD" id="cd24098">
    <property type="entry name" value="ASKHA_NBD_TobZ_N"/>
    <property type="match status" value="1"/>
</dbReference>
<dbReference type="Proteomes" id="UP000198432">
    <property type="component" value="Unassembled WGS sequence"/>
</dbReference>
<keyword evidence="5" id="KW-1185">Reference proteome</keyword>
<dbReference type="Gene3D" id="3.30.420.40">
    <property type="match status" value="2"/>
</dbReference>
<dbReference type="SUPFAM" id="SSF53067">
    <property type="entry name" value="Actin-like ATPase domain"/>
    <property type="match status" value="1"/>
</dbReference>